<dbReference type="AlphaFoldDB" id="A0A9D4PK77"/>
<dbReference type="PROSITE" id="PS50158">
    <property type="entry name" value="ZF_CCHC"/>
    <property type="match status" value="1"/>
</dbReference>
<keyword evidence="1" id="KW-0479">Metal-binding</keyword>
<reference evidence="4" key="1">
    <citation type="journal article" date="2020" name="Cell">
        <title>Large-Scale Comparative Analyses of Tick Genomes Elucidate Their Genetic Diversity and Vector Capacities.</title>
        <authorList>
            <consortium name="Tick Genome and Microbiome Consortium (TIGMIC)"/>
            <person name="Jia N."/>
            <person name="Wang J."/>
            <person name="Shi W."/>
            <person name="Du L."/>
            <person name="Sun Y."/>
            <person name="Zhan W."/>
            <person name="Jiang J.F."/>
            <person name="Wang Q."/>
            <person name="Zhang B."/>
            <person name="Ji P."/>
            <person name="Bell-Sakyi L."/>
            <person name="Cui X.M."/>
            <person name="Yuan T.T."/>
            <person name="Jiang B.G."/>
            <person name="Yang W.F."/>
            <person name="Lam T.T."/>
            <person name="Chang Q.C."/>
            <person name="Ding S.J."/>
            <person name="Wang X.J."/>
            <person name="Zhu J.G."/>
            <person name="Ruan X.D."/>
            <person name="Zhao L."/>
            <person name="Wei J.T."/>
            <person name="Ye R.Z."/>
            <person name="Que T.C."/>
            <person name="Du C.H."/>
            <person name="Zhou Y.H."/>
            <person name="Cheng J.X."/>
            <person name="Dai P.F."/>
            <person name="Guo W.B."/>
            <person name="Han X.H."/>
            <person name="Huang E.J."/>
            <person name="Li L.F."/>
            <person name="Wei W."/>
            <person name="Gao Y.C."/>
            <person name="Liu J.Z."/>
            <person name="Shao H.Z."/>
            <person name="Wang X."/>
            <person name="Wang C.C."/>
            <person name="Yang T.C."/>
            <person name="Huo Q.B."/>
            <person name="Li W."/>
            <person name="Chen H.Y."/>
            <person name="Chen S.E."/>
            <person name="Zhou L.G."/>
            <person name="Ni X.B."/>
            <person name="Tian J.H."/>
            <person name="Sheng Y."/>
            <person name="Liu T."/>
            <person name="Pan Y.S."/>
            <person name="Xia L.Y."/>
            <person name="Li J."/>
            <person name="Zhao F."/>
            <person name="Cao W.C."/>
        </authorList>
    </citation>
    <scope>NUCLEOTIDE SEQUENCE</scope>
    <source>
        <strain evidence="4">Rsan-2018</strain>
    </source>
</reference>
<evidence type="ECO:0000259" key="3">
    <source>
        <dbReference type="PROSITE" id="PS50158"/>
    </source>
</evidence>
<dbReference type="SMART" id="SM00343">
    <property type="entry name" value="ZnF_C2HC"/>
    <property type="match status" value="1"/>
</dbReference>
<sequence>MEKERFIALGRELGLENAELREWVERERAQARDERAKEREVAKENAERQQKLLEQQQKVQEQELKILELKLRLQETLRIFLKERSCKTLSSLCETADNFMEAQALTNLGKERIPKEPGPSVSKSEAAKKMEKPASRCFLCDKAGHRAADCWSRTKGNTSSRCGVCEKSGRSSDRCPSREFGKDQASCMLSATREAFTPEQQGRGYVVLQDGETIPIVNATLSRRSETVGVTDMPVVKGFLENRPVHVLRDTGCNTVVVRQSLVPKEKFTGPTSPVYLLDRTKVPGDLAAFQASSMGKKSSEFLHGNALEESPEPDKELEKAKKPQKGYYGKKVQQT</sequence>
<dbReference type="PANTHER" id="PTHR46888:SF1">
    <property type="entry name" value="RIBONUCLEASE H"/>
    <property type="match status" value="1"/>
</dbReference>
<dbReference type="InterPro" id="IPR036875">
    <property type="entry name" value="Znf_CCHC_sf"/>
</dbReference>
<evidence type="ECO:0000256" key="1">
    <source>
        <dbReference type="PROSITE-ProRule" id="PRU00047"/>
    </source>
</evidence>
<dbReference type="PANTHER" id="PTHR46888">
    <property type="entry name" value="ZINC KNUCKLE DOMAINCONTAINING PROTEIN-RELATED"/>
    <property type="match status" value="1"/>
</dbReference>
<feature type="compositionally biased region" description="Basic and acidic residues" evidence="2">
    <location>
        <begin position="313"/>
        <end position="322"/>
    </location>
</feature>
<dbReference type="VEuPathDB" id="VectorBase:RSAN_039802"/>
<dbReference type="SUPFAM" id="SSF57756">
    <property type="entry name" value="Retrovirus zinc finger-like domains"/>
    <property type="match status" value="1"/>
</dbReference>
<dbReference type="EMBL" id="JABSTV010001253">
    <property type="protein sequence ID" value="KAH7944143.1"/>
    <property type="molecule type" value="Genomic_DNA"/>
</dbReference>
<gene>
    <name evidence="4" type="ORF">HPB52_016495</name>
</gene>
<evidence type="ECO:0000313" key="4">
    <source>
        <dbReference type="EMBL" id="KAH7944143.1"/>
    </source>
</evidence>
<keyword evidence="1" id="KW-0862">Zinc</keyword>
<feature type="region of interest" description="Disordered" evidence="2">
    <location>
        <begin position="31"/>
        <end position="55"/>
    </location>
</feature>
<comment type="caution">
    <text evidence="4">The sequence shown here is derived from an EMBL/GenBank/DDBJ whole genome shotgun (WGS) entry which is preliminary data.</text>
</comment>
<accession>A0A9D4PK77</accession>
<evidence type="ECO:0000313" key="5">
    <source>
        <dbReference type="Proteomes" id="UP000821837"/>
    </source>
</evidence>
<keyword evidence="5" id="KW-1185">Reference proteome</keyword>
<proteinExistence type="predicted"/>
<dbReference type="GO" id="GO:0003676">
    <property type="term" value="F:nucleic acid binding"/>
    <property type="evidence" value="ECO:0007669"/>
    <property type="project" value="InterPro"/>
</dbReference>
<protein>
    <recommendedName>
        <fullName evidence="3">CCHC-type domain-containing protein</fullName>
    </recommendedName>
</protein>
<dbReference type="Gene3D" id="4.10.60.10">
    <property type="entry name" value="Zinc finger, CCHC-type"/>
    <property type="match status" value="1"/>
</dbReference>
<dbReference type="VEuPathDB" id="VectorBase:RSAN_046283"/>
<dbReference type="GO" id="GO:0008270">
    <property type="term" value="F:zinc ion binding"/>
    <property type="evidence" value="ECO:0007669"/>
    <property type="project" value="UniProtKB-KW"/>
</dbReference>
<organism evidence="4 5">
    <name type="scientific">Rhipicephalus sanguineus</name>
    <name type="common">Brown dog tick</name>
    <name type="synonym">Ixodes sanguineus</name>
    <dbReference type="NCBI Taxonomy" id="34632"/>
    <lineage>
        <taxon>Eukaryota</taxon>
        <taxon>Metazoa</taxon>
        <taxon>Ecdysozoa</taxon>
        <taxon>Arthropoda</taxon>
        <taxon>Chelicerata</taxon>
        <taxon>Arachnida</taxon>
        <taxon>Acari</taxon>
        <taxon>Parasitiformes</taxon>
        <taxon>Ixodida</taxon>
        <taxon>Ixodoidea</taxon>
        <taxon>Ixodidae</taxon>
        <taxon>Rhipicephalinae</taxon>
        <taxon>Rhipicephalus</taxon>
        <taxon>Rhipicephalus</taxon>
    </lineage>
</organism>
<feature type="region of interest" description="Disordered" evidence="2">
    <location>
        <begin position="295"/>
        <end position="336"/>
    </location>
</feature>
<name>A0A9D4PK77_RHISA</name>
<reference evidence="4" key="2">
    <citation type="submission" date="2021-09" db="EMBL/GenBank/DDBJ databases">
        <authorList>
            <person name="Jia N."/>
            <person name="Wang J."/>
            <person name="Shi W."/>
            <person name="Du L."/>
            <person name="Sun Y."/>
            <person name="Zhan W."/>
            <person name="Jiang J."/>
            <person name="Wang Q."/>
            <person name="Zhang B."/>
            <person name="Ji P."/>
            <person name="Sakyi L.B."/>
            <person name="Cui X."/>
            <person name="Yuan T."/>
            <person name="Jiang B."/>
            <person name="Yang W."/>
            <person name="Lam T.T.-Y."/>
            <person name="Chang Q."/>
            <person name="Ding S."/>
            <person name="Wang X."/>
            <person name="Zhu J."/>
            <person name="Ruan X."/>
            <person name="Zhao L."/>
            <person name="Wei J."/>
            <person name="Que T."/>
            <person name="Du C."/>
            <person name="Cheng J."/>
            <person name="Dai P."/>
            <person name="Han X."/>
            <person name="Huang E."/>
            <person name="Gao Y."/>
            <person name="Liu J."/>
            <person name="Shao H."/>
            <person name="Ye R."/>
            <person name="Li L."/>
            <person name="Wei W."/>
            <person name="Wang X."/>
            <person name="Wang C."/>
            <person name="Huo Q."/>
            <person name="Li W."/>
            <person name="Guo W."/>
            <person name="Chen H."/>
            <person name="Chen S."/>
            <person name="Zhou L."/>
            <person name="Zhou L."/>
            <person name="Ni X."/>
            <person name="Tian J."/>
            <person name="Zhou Y."/>
            <person name="Sheng Y."/>
            <person name="Liu T."/>
            <person name="Pan Y."/>
            <person name="Xia L."/>
            <person name="Li J."/>
            <person name="Zhao F."/>
            <person name="Cao W."/>
        </authorList>
    </citation>
    <scope>NUCLEOTIDE SEQUENCE</scope>
    <source>
        <strain evidence="4">Rsan-2018</strain>
        <tissue evidence="4">Larvae</tissue>
    </source>
</reference>
<dbReference type="InterPro" id="IPR001878">
    <property type="entry name" value="Znf_CCHC"/>
</dbReference>
<keyword evidence="1" id="KW-0863">Zinc-finger</keyword>
<feature type="compositionally biased region" description="Basic and acidic residues" evidence="2">
    <location>
        <begin position="31"/>
        <end position="51"/>
    </location>
</feature>
<dbReference type="Proteomes" id="UP000821837">
    <property type="component" value="Unassembled WGS sequence"/>
</dbReference>
<evidence type="ECO:0000256" key="2">
    <source>
        <dbReference type="SAM" id="MobiDB-lite"/>
    </source>
</evidence>
<feature type="domain" description="CCHC-type" evidence="3">
    <location>
        <begin position="136"/>
        <end position="150"/>
    </location>
</feature>